<keyword evidence="1" id="KW-0472">Membrane</keyword>
<organism evidence="3 4">
    <name type="scientific">Acer negundo</name>
    <name type="common">Box elder</name>
    <dbReference type="NCBI Taxonomy" id="4023"/>
    <lineage>
        <taxon>Eukaryota</taxon>
        <taxon>Viridiplantae</taxon>
        <taxon>Streptophyta</taxon>
        <taxon>Embryophyta</taxon>
        <taxon>Tracheophyta</taxon>
        <taxon>Spermatophyta</taxon>
        <taxon>Magnoliopsida</taxon>
        <taxon>eudicotyledons</taxon>
        <taxon>Gunneridae</taxon>
        <taxon>Pentapetalae</taxon>
        <taxon>rosids</taxon>
        <taxon>malvids</taxon>
        <taxon>Sapindales</taxon>
        <taxon>Sapindaceae</taxon>
        <taxon>Hippocastanoideae</taxon>
        <taxon>Acereae</taxon>
        <taxon>Acer</taxon>
    </lineage>
</organism>
<comment type="caution">
    <text evidence="3">The sequence shown here is derived from an EMBL/GenBank/DDBJ whole genome shotgun (WGS) entry which is preliminary data.</text>
</comment>
<evidence type="ECO:0000313" key="4">
    <source>
        <dbReference type="Proteomes" id="UP001064489"/>
    </source>
</evidence>
<dbReference type="InterPro" id="IPR051091">
    <property type="entry name" value="O-Glucosyltr/Glycosyltrsf_90"/>
</dbReference>
<dbReference type="InterPro" id="IPR006598">
    <property type="entry name" value="CAP10"/>
</dbReference>
<feature type="domain" description="Glycosyl transferase CAP10" evidence="2">
    <location>
        <begin position="168"/>
        <end position="383"/>
    </location>
</feature>
<keyword evidence="1" id="KW-1133">Transmembrane helix</keyword>
<protein>
    <recommendedName>
        <fullName evidence="2">Glycosyl transferase CAP10 domain-containing protein</fullName>
    </recommendedName>
</protein>
<name>A0AAD5NNU9_ACENE</name>
<dbReference type="PANTHER" id="PTHR12203">
    <property type="entry name" value="KDEL LYS-ASP-GLU-LEU CONTAINING - RELATED"/>
    <property type="match status" value="1"/>
</dbReference>
<evidence type="ECO:0000256" key="1">
    <source>
        <dbReference type="SAM" id="Phobius"/>
    </source>
</evidence>
<feature type="transmembrane region" description="Helical" evidence="1">
    <location>
        <begin position="20"/>
        <end position="41"/>
    </location>
</feature>
<dbReference type="Proteomes" id="UP001064489">
    <property type="component" value="Chromosome 8"/>
</dbReference>
<evidence type="ECO:0000313" key="3">
    <source>
        <dbReference type="EMBL" id="KAI9173628.1"/>
    </source>
</evidence>
<dbReference type="Pfam" id="PF05686">
    <property type="entry name" value="Glyco_transf_90"/>
    <property type="match status" value="2"/>
</dbReference>
<proteinExistence type="predicted"/>
<dbReference type="SMART" id="SM00672">
    <property type="entry name" value="CAP10"/>
    <property type="match status" value="1"/>
</dbReference>
<sequence>MQRFYGIIWLPRPNIKRGLATTTAILLFFLIVAVFVSSFWIDTYKFSVVNSISKHPEPPSIIIPSNCTTQNYQNQTQNYPIRTIHDLNLSIPRPTCPDYFRWIHEDLKPWKVKGITRDMVERAKPTAHFRLVIVDGKVYLEKYKKSIQTRDLFTIWGILQLLRHYPGRLPDLELMFDCDDLPVIRSGDYKLGQPNVAVGPPPLFRYCGDRFTLDIVFPDWSFWGWAEIKIKPWEGLLKEIKEGNNKSRWIDREPYAYWKGNPFVAETRQDLLKCNVSDKHDWNARLYVQDWILESQQGFKKSNLASQCTHRYLQPVKHYWPIRDDDKCKSIKFAVDWGNSHKKKAHEIGKASSDFIQEELKMDYVYDYMFHLLNEYAKLLKFKPMVPENSLAVEVSSETMASMAADGSEKKFMMESLVKSPSSTSPCTMPPPYEPKILGDFYSKKLNAIRQVQKWENEYWEIKV</sequence>
<evidence type="ECO:0000259" key="2">
    <source>
        <dbReference type="SMART" id="SM00672"/>
    </source>
</evidence>
<dbReference type="PANTHER" id="PTHR12203:SF80">
    <property type="entry name" value="GLYCOSYLTRANSFERASE"/>
    <property type="match status" value="1"/>
</dbReference>
<accession>A0AAD5NNU9</accession>
<keyword evidence="4" id="KW-1185">Reference proteome</keyword>
<dbReference type="AlphaFoldDB" id="A0AAD5NNU9"/>
<reference evidence="3" key="2">
    <citation type="submission" date="2023-02" db="EMBL/GenBank/DDBJ databases">
        <authorList>
            <person name="Swenson N.G."/>
            <person name="Wegrzyn J.L."/>
            <person name="Mcevoy S.L."/>
        </authorList>
    </citation>
    <scope>NUCLEOTIDE SEQUENCE</scope>
    <source>
        <strain evidence="3">91603</strain>
        <tissue evidence="3">Leaf</tissue>
    </source>
</reference>
<keyword evidence="1" id="KW-0812">Transmembrane</keyword>
<reference evidence="3" key="1">
    <citation type="journal article" date="2022" name="Plant J.">
        <title>Strategies of tolerance reflected in two North American maple genomes.</title>
        <authorList>
            <person name="McEvoy S.L."/>
            <person name="Sezen U.U."/>
            <person name="Trouern-Trend A."/>
            <person name="McMahon S.M."/>
            <person name="Schaberg P.G."/>
            <person name="Yang J."/>
            <person name="Wegrzyn J.L."/>
            <person name="Swenson N.G."/>
        </authorList>
    </citation>
    <scope>NUCLEOTIDE SEQUENCE</scope>
    <source>
        <strain evidence="3">91603</strain>
    </source>
</reference>
<dbReference type="EMBL" id="JAJSOW010000103">
    <property type="protein sequence ID" value="KAI9173628.1"/>
    <property type="molecule type" value="Genomic_DNA"/>
</dbReference>
<gene>
    <name evidence="3" type="ORF">LWI28_004031</name>
</gene>